<dbReference type="AlphaFoldDB" id="A0A8S9S4N8"/>
<dbReference type="Proteomes" id="UP000712600">
    <property type="component" value="Unassembled WGS sequence"/>
</dbReference>
<reference evidence="2" key="1">
    <citation type="submission" date="2019-12" db="EMBL/GenBank/DDBJ databases">
        <title>Genome sequencing and annotation of Brassica cretica.</title>
        <authorList>
            <person name="Studholme D.J."/>
            <person name="Sarris P."/>
        </authorList>
    </citation>
    <scope>NUCLEOTIDE SEQUENCE</scope>
    <source>
        <strain evidence="2">PFS-109/04</strain>
        <tissue evidence="2">Leaf</tissue>
    </source>
</reference>
<name>A0A8S9S4N8_BRACR</name>
<feature type="region of interest" description="Disordered" evidence="1">
    <location>
        <begin position="72"/>
        <end position="107"/>
    </location>
</feature>
<feature type="region of interest" description="Disordered" evidence="1">
    <location>
        <begin position="1"/>
        <end position="24"/>
    </location>
</feature>
<comment type="caution">
    <text evidence="2">The sequence shown here is derived from an EMBL/GenBank/DDBJ whole genome shotgun (WGS) entry which is preliminary data.</text>
</comment>
<organism evidence="2 3">
    <name type="scientific">Brassica cretica</name>
    <name type="common">Mustard</name>
    <dbReference type="NCBI Taxonomy" id="69181"/>
    <lineage>
        <taxon>Eukaryota</taxon>
        <taxon>Viridiplantae</taxon>
        <taxon>Streptophyta</taxon>
        <taxon>Embryophyta</taxon>
        <taxon>Tracheophyta</taxon>
        <taxon>Spermatophyta</taxon>
        <taxon>Magnoliopsida</taxon>
        <taxon>eudicotyledons</taxon>
        <taxon>Gunneridae</taxon>
        <taxon>Pentapetalae</taxon>
        <taxon>rosids</taxon>
        <taxon>malvids</taxon>
        <taxon>Brassicales</taxon>
        <taxon>Brassicaceae</taxon>
        <taxon>Brassiceae</taxon>
        <taxon>Brassica</taxon>
    </lineage>
</organism>
<feature type="compositionally biased region" description="Basic and acidic residues" evidence="1">
    <location>
        <begin position="72"/>
        <end position="84"/>
    </location>
</feature>
<sequence>MRRHVLRRHVLQGQDDDETMLQGQDDDETMISNFMFGLKPELENRLAVGNYESLTELVEKTMNVEIGLEAEKAASKKSKQHQEGKYGGNQRSFKSKDKEKESGGPSR</sequence>
<evidence type="ECO:0000313" key="2">
    <source>
        <dbReference type="EMBL" id="KAF3587686.1"/>
    </source>
</evidence>
<feature type="compositionally biased region" description="Acidic residues" evidence="1">
    <location>
        <begin position="14"/>
        <end position="24"/>
    </location>
</feature>
<gene>
    <name evidence="2" type="ORF">F2Q69_00026551</name>
</gene>
<accession>A0A8S9S4N8</accession>
<evidence type="ECO:0000313" key="3">
    <source>
        <dbReference type="Proteomes" id="UP000712600"/>
    </source>
</evidence>
<feature type="compositionally biased region" description="Basic and acidic residues" evidence="1">
    <location>
        <begin position="94"/>
        <end position="107"/>
    </location>
</feature>
<protein>
    <submittedName>
        <fullName evidence="2">Uncharacterized protein</fullName>
    </submittedName>
</protein>
<proteinExistence type="predicted"/>
<dbReference type="EMBL" id="QGKX02000088">
    <property type="protein sequence ID" value="KAF3587686.1"/>
    <property type="molecule type" value="Genomic_DNA"/>
</dbReference>
<evidence type="ECO:0000256" key="1">
    <source>
        <dbReference type="SAM" id="MobiDB-lite"/>
    </source>
</evidence>
<feature type="compositionally biased region" description="Basic residues" evidence="1">
    <location>
        <begin position="1"/>
        <end position="10"/>
    </location>
</feature>